<proteinExistence type="predicted"/>
<accession>A0AA89BX44</accession>
<organism evidence="1 2">
    <name type="scientific">Pinctada imbricata</name>
    <name type="common">Atlantic pearl-oyster</name>
    <name type="synonym">Pinctada martensii</name>
    <dbReference type="NCBI Taxonomy" id="66713"/>
    <lineage>
        <taxon>Eukaryota</taxon>
        <taxon>Metazoa</taxon>
        <taxon>Spiralia</taxon>
        <taxon>Lophotrochozoa</taxon>
        <taxon>Mollusca</taxon>
        <taxon>Bivalvia</taxon>
        <taxon>Autobranchia</taxon>
        <taxon>Pteriomorphia</taxon>
        <taxon>Pterioida</taxon>
        <taxon>Pterioidea</taxon>
        <taxon>Pteriidae</taxon>
        <taxon>Pinctada</taxon>
    </lineage>
</organism>
<keyword evidence="2" id="KW-1185">Reference proteome</keyword>
<dbReference type="EMBL" id="VSWD01000006">
    <property type="protein sequence ID" value="KAK3099709.1"/>
    <property type="molecule type" value="Genomic_DNA"/>
</dbReference>
<comment type="caution">
    <text evidence="1">The sequence shown here is derived from an EMBL/GenBank/DDBJ whole genome shotgun (WGS) entry which is preliminary data.</text>
</comment>
<reference evidence="1" key="1">
    <citation type="submission" date="2019-08" db="EMBL/GenBank/DDBJ databases">
        <title>The improved chromosome-level genome for the pearl oyster Pinctada fucata martensii using PacBio sequencing and Hi-C.</title>
        <authorList>
            <person name="Zheng Z."/>
        </authorList>
    </citation>
    <scope>NUCLEOTIDE SEQUENCE</scope>
    <source>
        <strain evidence="1">ZZ-2019</strain>
        <tissue evidence="1">Adductor muscle</tissue>
    </source>
</reference>
<evidence type="ECO:0000313" key="2">
    <source>
        <dbReference type="Proteomes" id="UP001186944"/>
    </source>
</evidence>
<evidence type="ECO:0000313" key="1">
    <source>
        <dbReference type="EMBL" id="KAK3099709.1"/>
    </source>
</evidence>
<dbReference type="Proteomes" id="UP001186944">
    <property type="component" value="Unassembled WGS sequence"/>
</dbReference>
<protein>
    <submittedName>
        <fullName evidence="1">Uncharacterized protein</fullName>
    </submittedName>
</protein>
<sequence length="201" mass="22831">MKEEKSRTPEQAQRDLENTFRRMVENEVPYTSFPIMWVFLQPNYTHAEREALKDFQKETWIKKGVGLSLSLNAMYFVCAKILKNRAGILRPLGICAASVALGYLSTHVDVQNKVVEMFPDGLAAWQVMNSRGMINKRTGLPYTDEDVQKMIFGRSFENEKDPGKAIAMFISGVDAPPAGKVKRKEPQNSGEITDIKEIHNY</sequence>
<dbReference type="AlphaFoldDB" id="A0AA89BX44"/>
<gene>
    <name evidence="1" type="ORF">FSP39_008368</name>
</gene>
<name>A0AA89BX44_PINIB</name>